<evidence type="ECO:0000256" key="4">
    <source>
        <dbReference type="ARBA" id="ARBA00022741"/>
    </source>
</evidence>
<evidence type="ECO:0000313" key="15">
    <source>
        <dbReference type="Proteomes" id="UP000216164"/>
    </source>
</evidence>
<feature type="short sequence motif" description="'KMSKS' region" evidence="10">
    <location>
        <begin position="254"/>
        <end position="258"/>
    </location>
</feature>
<accession>A0AAP7ZLN3</accession>
<dbReference type="HAMAP" id="MF_02007">
    <property type="entry name" value="Tyr_tRNA_synth_type2"/>
    <property type="match status" value="1"/>
</dbReference>
<keyword evidence="7 10" id="KW-0648">Protein biosynthesis</keyword>
<keyword evidence="8 10" id="KW-0030">Aminoacyl-tRNA synthetase</keyword>
<evidence type="ECO:0000256" key="12">
    <source>
        <dbReference type="SAM" id="MobiDB-lite"/>
    </source>
</evidence>
<dbReference type="Pfam" id="PF00579">
    <property type="entry name" value="tRNA-synt_1b"/>
    <property type="match status" value="1"/>
</dbReference>
<keyword evidence="2 10" id="KW-0963">Cytoplasm</keyword>
<dbReference type="NCBIfam" id="TIGR00234">
    <property type="entry name" value="tyrS"/>
    <property type="match status" value="1"/>
</dbReference>
<evidence type="ECO:0000256" key="9">
    <source>
        <dbReference type="ARBA" id="ARBA00048248"/>
    </source>
</evidence>
<dbReference type="RefSeq" id="WP_003269594.1">
    <property type="nucleotide sequence ID" value="NZ_NCTK01000001.1"/>
</dbReference>
<dbReference type="FunFam" id="3.10.290.10:FF:000022">
    <property type="entry name" value="Tyrosine--tRNA ligase"/>
    <property type="match status" value="1"/>
</dbReference>
<evidence type="ECO:0000256" key="10">
    <source>
        <dbReference type="HAMAP-Rule" id="MF_02007"/>
    </source>
</evidence>
<dbReference type="PROSITE" id="PS50889">
    <property type="entry name" value="S4"/>
    <property type="match status" value="1"/>
</dbReference>
<comment type="similarity">
    <text evidence="10">Belongs to the class-I aminoacyl-tRNA synthetase family. TyrS type 2 subfamily.</text>
</comment>
<dbReference type="InterPro" id="IPR036986">
    <property type="entry name" value="S4_RNA-bd_sf"/>
</dbReference>
<dbReference type="PANTHER" id="PTHR11766">
    <property type="entry name" value="TYROSYL-TRNA SYNTHETASE"/>
    <property type="match status" value="1"/>
</dbReference>
<dbReference type="GO" id="GO:0005524">
    <property type="term" value="F:ATP binding"/>
    <property type="evidence" value="ECO:0007669"/>
    <property type="project" value="UniProtKB-UniRule"/>
</dbReference>
<reference evidence="14 15" key="1">
    <citation type="submission" date="2017-04" db="EMBL/GenBank/DDBJ databases">
        <title>Genome Announcement: Closed genomes of Ralstonia solanacearum strains K60, UW551, and UW700.</title>
        <authorList>
            <person name="Hayes M."/>
            <person name="Macintyre A.M."/>
            <person name="Allen C."/>
        </authorList>
    </citation>
    <scope>NUCLEOTIDE SEQUENCE [LARGE SCALE GENOMIC DNA]</scope>
    <source>
        <strain evidence="14 15">UW25</strain>
    </source>
</reference>
<dbReference type="GO" id="GO:0006437">
    <property type="term" value="P:tyrosyl-tRNA aminoacylation"/>
    <property type="evidence" value="ECO:0007669"/>
    <property type="project" value="UniProtKB-UniRule"/>
</dbReference>
<dbReference type="CDD" id="cd00805">
    <property type="entry name" value="TyrRS_core"/>
    <property type="match status" value="1"/>
</dbReference>
<dbReference type="Pfam" id="PF01479">
    <property type="entry name" value="S4"/>
    <property type="match status" value="1"/>
</dbReference>
<dbReference type="PROSITE" id="PS50006">
    <property type="entry name" value="FHA_DOMAIN"/>
    <property type="match status" value="1"/>
</dbReference>
<feature type="region of interest" description="Disordered" evidence="12">
    <location>
        <begin position="1"/>
        <end position="23"/>
    </location>
</feature>
<evidence type="ECO:0000256" key="6">
    <source>
        <dbReference type="ARBA" id="ARBA00022884"/>
    </source>
</evidence>
<keyword evidence="5 10" id="KW-0067">ATP-binding</keyword>
<dbReference type="FunFam" id="3.40.50.620:FF:000061">
    <property type="entry name" value="Tyrosine--tRNA ligase"/>
    <property type="match status" value="1"/>
</dbReference>
<dbReference type="EC" id="6.1.1.1" evidence="10"/>
<dbReference type="PROSITE" id="PS00178">
    <property type="entry name" value="AA_TRNA_LIGASE_I"/>
    <property type="match status" value="1"/>
</dbReference>
<evidence type="ECO:0000256" key="7">
    <source>
        <dbReference type="ARBA" id="ARBA00022917"/>
    </source>
</evidence>
<keyword evidence="3 10" id="KW-0436">Ligase</keyword>
<comment type="caution">
    <text evidence="14">The sequence shown here is derived from an EMBL/GenBank/DDBJ whole genome shotgun (WGS) entry which is preliminary data.</text>
</comment>
<evidence type="ECO:0000259" key="13">
    <source>
        <dbReference type="PROSITE" id="PS50006"/>
    </source>
</evidence>
<dbReference type="PANTHER" id="PTHR11766:SF1">
    <property type="entry name" value="TYROSINE--TRNA LIGASE"/>
    <property type="match status" value="1"/>
</dbReference>
<gene>
    <name evidence="10" type="primary">tyrS</name>
    <name evidence="14" type="ORF">B7R77_05955</name>
</gene>
<comment type="catalytic activity">
    <reaction evidence="9 10">
        <text>tRNA(Tyr) + L-tyrosine + ATP = L-tyrosyl-tRNA(Tyr) + AMP + diphosphate + H(+)</text>
        <dbReference type="Rhea" id="RHEA:10220"/>
        <dbReference type="Rhea" id="RHEA-COMP:9706"/>
        <dbReference type="Rhea" id="RHEA-COMP:9707"/>
        <dbReference type="ChEBI" id="CHEBI:15378"/>
        <dbReference type="ChEBI" id="CHEBI:30616"/>
        <dbReference type="ChEBI" id="CHEBI:33019"/>
        <dbReference type="ChEBI" id="CHEBI:58315"/>
        <dbReference type="ChEBI" id="CHEBI:78442"/>
        <dbReference type="ChEBI" id="CHEBI:78536"/>
        <dbReference type="ChEBI" id="CHEBI:456215"/>
        <dbReference type="EC" id="6.1.1.1"/>
    </reaction>
</comment>
<comment type="subunit">
    <text evidence="1 10">Homodimer.</text>
</comment>
<dbReference type="InterPro" id="IPR000253">
    <property type="entry name" value="FHA_dom"/>
</dbReference>
<dbReference type="AlphaFoldDB" id="A0AAP7ZLN3"/>
<evidence type="ECO:0000313" key="14">
    <source>
        <dbReference type="EMBL" id="OYQ12836.1"/>
    </source>
</evidence>
<evidence type="ECO:0000256" key="8">
    <source>
        <dbReference type="ARBA" id="ARBA00023146"/>
    </source>
</evidence>
<comment type="function">
    <text evidence="10">Catalyzes the attachment of tyrosine to tRNA(Tyr) in a two-step reaction: tyrosine is first activated by ATP to form Tyr-AMP and then transferred to the acceptor end of tRNA(Tyr).</text>
</comment>
<dbReference type="InterPro" id="IPR002305">
    <property type="entry name" value="aa-tRNA-synth_Ic"/>
</dbReference>
<dbReference type="CDD" id="cd00165">
    <property type="entry name" value="S4"/>
    <property type="match status" value="1"/>
</dbReference>
<dbReference type="InterPro" id="IPR001412">
    <property type="entry name" value="aa-tRNA-synth_I_CS"/>
</dbReference>
<sequence>MTVSAASAAPAPEHNTLGKPKYPVTPEVLHAMEITQRGCDELLIAAEWEQKLARSAATGVPLRIKLGLDPTAPDIHIGHTVVLNKMRQLQDLGHQVIFLIGDFTSTIGDPSGRNATRPPLTREQIEANAQTYYRQASMVLDPSKTEIRYNSEWSDPLGARGMIQLAARYTVARMMERDDFTKRYKAGVPISVHEFLYPLMQGYDSVALKSDLELGGTDQKFNLLVGRELQKEYGQEPQCILTMPLLVGLDGVEKMSKSKGNYVGIAEAPGEMFGKLMSISDDLMWTYFTLLSFRPMAEIEMMKQEVALGRNPRDCKVLLAQEIIARFHSQADAERALEDFNHRARGGVPDDIPQIELSGAPLGIAQLLKQAGLCPSTSEANRNIEQGGVKIDGAVISDKGLKVEAGTFVMQVGKRRFARVVLS</sequence>
<evidence type="ECO:0000256" key="2">
    <source>
        <dbReference type="ARBA" id="ARBA00022490"/>
    </source>
</evidence>
<dbReference type="InterPro" id="IPR002307">
    <property type="entry name" value="Tyr-tRNA-ligase"/>
</dbReference>
<dbReference type="SUPFAM" id="SSF55174">
    <property type="entry name" value="Alpha-L RNA-binding motif"/>
    <property type="match status" value="1"/>
</dbReference>
<dbReference type="Gene3D" id="3.40.50.620">
    <property type="entry name" value="HUPs"/>
    <property type="match status" value="1"/>
</dbReference>
<dbReference type="SMART" id="SM00363">
    <property type="entry name" value="S4"/>
    <property type="match status" value="1"/>
</dbReference>
<keyword evidence="6 11" id="KW-0694">RNA-binding</keyword>
<dbReference type="SUPFAM" id="SSF52374">
    <property type="entry name" value="Nucleotidylyl transferase"/>
    <property type="match status" value="1"/>
</dbReference>
<feature type="short sequence motif" description="'HIGH' region" evidence="10">
    <location>
        <begin position="70"/>
        <end position="79"/>
    </location>
</feature>
<dbReference type="InterPro" id="IPR024108">
    <property type="entry name" value="Tyr-tRNA-ligase_bac_2"/>
</dbReference>
<dbReference type="GO" id="GO:0003723">
    <property type="term" value="F:RNA binding"/>
    <property type="evidence" value="ECO:0007669"/>
    <property type="project" value="UniProtKB-KW"/>
</dbReference>
<evidence type="ECO:0000256" key="11">
    <source>
        <dbReference type="PROSITE-ProRule" id="PRU00182"/>
    </source>
</evidence>
<dbReference type="Gene3D" id="1.10.240.10">
    <property type="entry name" value="Tyrosyl-Transfer RNA Synthetase"/>
    <property type="match status" value="1"/>
</dbReference>
<evidence type="ECO:0000256" key="1">
    <source>
        <dbReference type="ARBA" id="ARBA00011738"/>
    </source>
</evidence>
<dbReference type="GO" id="GO:0005829">
    <property type="term" value="C:cytosol"/>
    <property type="evidence" value="ECO:0007669"/>
    <property type="project" value="TreeGrafter"/>
</dbReference>
<comment type="subcellular location">
    <subcellularLocation>
        <location evidence="10">Cytoplasm</location>
    </subcellularLocation>
</comment>
<dbReference type="InterPro" id="IPR014729">
    <property type="entry name" value="Rossmann-like_a/b/a_fold"/>
</dbReference>
<dbReference type="InterPro" id="IPR024088">
    <property type="entry name" value="Tyr-tRNA-ligase_bac-type"/>
</dbReference>
<feature type="domain" description="FHA" evidence="13">
    <location>
        <begin position="306"/>
        <end position="330"/>
    </location>
</feature>
<organism evidence="14 15">
    <name type="scientific">Ralstonia solanacearum K60</name>
    <dbReference type="NCBI Taxonomy" id="1091042"/>
    <lineage>
        <taxon>Bacteria</taxon>
        <taxon>Pseudomonadati</taxon>
        <taxon>Pseudomonadota</taxon>
        <taxon>Betaproteobacteria</taxon>
        <taxon>Burkholderiales</taxon>
        <taxon>Burkholderiaceae</taxon>
        <taxon>Ralstonia</taxon>
        <taxon>Ralstonia solanacearum species complex</taxon>
    </lineage>
</organism>
<evidence type="ECO:0000256" key="3">
    <source>
        <dbReference type="ARBA" id="ARBA00022598"/>
    </source>
</evidence>
<dbReference type="Gene3D" id="3.10.290.10">
    <property type="entry name" value="RNA-binding S4 domain"/>
    <property type="match status" value="1"/>
</dbReference>
<dbReference type="GO" id="GO:0004831">
    <property type="term" value="F:tyrosine-tRNA ligase activity"/>
    <property type="evidence" value="ECO:0007669"/>
    <property type="project" value="UniProtKB-UniRule"/>
</dbReference>
<feature type="binding site" evidence="10">
    <location>
        <position position="257"/>
    </location>
    <ligand>
        <name>ATP</name>
        <dbReference type="ChEBI" id="CHEBI:30616"/>
    </ligand>
</feature>
<dbReference type="FunFam" id="1.10.240.10:FF:000006">
    <property type="entry name" value="Tyrosine--tRNA ligase"/>
    <property type="match status" value="1"/>
</dbReference>
<name>A0AAP7ZLN3_RALSL</name>
<dbReference type="Proteomes" id="UP000216164">
    <property type="component" value="Unassembled WGS sequence"/>
</dbReference>
<protein>
    <recommendedName>
        <fullName evidence="10">Tyrosine--tRNA ligase</fullName>
        <ecNumber evidence="10">6.1.1.1</ecNumber>
    </recommendedName>
    <alternativeName>
        <fullName evidence="10">Tyrosyl-tRNA synthetase</fullName>
        <shortName evidence="10">TyrRS</shortName>
    </alternativeName>
</protein>
<evidence type="ECO:0000256" key="5">
    <source>
        <dbReference type="ARBA" id="ARBA00022840"/>
    </source>
</evidence>
<dbReference type="EMBL" id="NCTK01000001">
    <property type="protein sequence ID" value="OYQ12836.1"/>
    <property type="molecule type" value="Genomic_DNA"/>
</dbReference>
<dbReference type="InterPro" id="IPR002942">
    <property type="entry name" value="S4_RNA-bd"/>
</dbReference>
<keyword evidence="4 10" id="KW-0547">Nucleotide-binding</keyword>
<proteinExistence type="inferred from homology"/>
<dbReference type="PRINTS" id="PR01040">
    <property type="entry name" value="TRNASYNTHTYR"/>
</dbReference>